<name>A0ABV7YJT1_9ACTN</name>
<keyword evidence="6" id="KW-1185">Reference proteome</keyword>
<dbReference type="Gene3D" id="3.30.230.120">
    <property type="match status" value="1"/>
</dbReference>
<evidence type="ECO:0000256" key="3">
    <source>
        <dbReference type="ARBA" id="ARBA00022840"/>
    </source>
</evidence>
<keyword evidence="1" id="KW-0547">Nucleotide-binding</keyword>
<dbReference type="InterPro" id="IPR036554">
    <property type="entry name" value="GHMP_kinase_C_sf"/>
</dbReference>
<evidence type="ECO:0000259" key="4">
    <source>
        <dbReference type="Pfam" id="PF00288"/>
    </source>
</evidence>
<dbReference type="Proteomes" id="UP001595699">
    <property type="component" value="Unassembled WGS sequence"/>
</dbReference>
<dbReference type="Pfam" id="PF00288">
    <property type="entry name" value="GHMP_kinases_N"/>
    <property type="match status" value="1"/>
</dbReference>
<dbReference type="InterPro" id="IPR020568">
    <property type="entry name" value="Ribosomal_Su5_D2-typ_SF"/>
</dbReference>
<proteinExistence type="predicted"/>
<organism evidence="5 6">
    <name type="scientific">Tenggerimyces flavus</name>
    <dbReference type="NCBI Taxonomy" id="1708749"/>
    <lineage>
        <taxon>Bacteria</taxon>
        <taxon>Bacillati</taxon>
        <taxon>Actinomycetota</taxon>
        <taxon>Actinomycetes</taxon>
        <taxon>Propionibacteriales</taxon>
        <taxon>Nocardioidaceae</taxon>
        <taxon>Tenggerimyces</taxon>
    </lineage>
</organism>
<feature type="domain" description="GHMP kinase N-terminal" evidence="4">
    <location>
        <begin position="88"/>
        <end position="156"/>
    </location>
</feature>
<reference evidence="6" key="1">
    <citation type="journal article" date="2019" name="Int. J. Syst. Evol. Microbiol.">
        <title>The Global Catalogue of Microorganisms (GCM) 10K type strain sequencing project: providing services to taxonomists for standard genome sequencing and annotation.</title>
        <authorList>
            <consortium name="The Broad Institute Genomics Platform"/>
            <consortium name="The Broad Institute Genome Sequencing Center for Infectious Disease"/>
            <person name="Wu L."/>
            <person name="Ma J."/>
        </authorList>
    </citation>
    <scope>NUCLEOTIDE SEQUENCE [LARGE SCALE GENOMIC DNA]</scope>
    <source>
        <strain evidence="6">CGMCC 4.7241</strain>
    </source>
</reference>
<dbReference type="SUPFAM" id="SSF54211">
    <property type="entry name" value="Ribosomal protein S5 domain 2-like"/>
    <property type="match status" value="1"/>
</dbReference>
<dbReference type="EMBL" id="JBHRZH010000037">
    <property type="protein sequence ID" value="MFC3765403.1"/>
    <property type="molecule type" value="Genomic_DNA"/>
</dbReference>
<dbReference type="PRINTS" id="PR00960">
    <property type="entry name" value="LMBPPROTEIN"/>
</dbReference>
<evidence type="ECO:0000256" key="1">
    <source>
        <dbReference type="ARBA" id="ARBA00022741"/>
    </source>
</evidence>
<dbReference type="SUPFAM" id="SSF55060">
    <property type="entry name" value="GHMP Kinase, C-terminal domain"/>
    <property type="match status" value="1"/>
</dbReference>
<protein>
    <recommendedName>
        <fullName evidence="4">GHMP kinase N-terminal domain-containing protein</fullName>
    </recommendedName>
</protein>
<dbReference type="InterPro" id="IPR001174">
    <property type="entry name" value="HddA/FKP"/>
</dbReference>
<evidence type="ECO:0000313" key="6">
    <source>
        <dbReference type="Proteomes" id="UP001595699"/>
    </source>
</evidence>
<sequence>MSRSPYGQGAIRVVAPLKAGLAGGGSDLPSYYEASPGQCLNLALDIAVTVTYTSASAPGQASFTVPEPADVRLGTTMVDAVGLTRTGDVHVRLAAGPGRGLGCSSALAVALVMVQRALSGLPATPGDVAEAAWRLEACELAQPVGKQDHYASAFGGVNEFSFRPEGVGVHPLRLSPPGAELLENSLLVASVGEPRTARDTLSRQNDSCRNGVDSVRAAIAERVRLVPEFRTALAAGDHARLARLMRYDWSVKAGLDPGMYDVTVEAALAQAVDVGALAARLLGAGRSGYLLLLAPPGRRDAIVRVLGAHFRDVRPVRPSRRGVWLGRAGEAIRKVPV</sequence>
<comment type="caution">
    <text evidence="5">The sequence shown here is derived from an EMBL/GenBank/DDBJ whole genome shotgun (WGS) entry which is preliminary data.</text>
</comment>
<keyword evidence="3" id="KW-0067">ATP-binding</keyword>
<gene>
    <name evidence="5" type="ORF">ACFOUW_31540</name>
</gene>
<dbReference type="InterPro" id="IPR006204">
    <property type="entry name" value="GHMP_kinase_N_dom"/>
</dbReference>
<accession>A0ABV7YJT1</accession>
<keyword evidence="2" id="KW-0418">Kinase</keyword>
<evidence type="ECO:0000256" key="2">
    <source>
        <dbReference type="ARBA" id="ARBA00022777"/>
    </source>
</evidence>
<evidence type="ECO:0000313" key="5">
    <source>
        <dbReference type="EMBL" id="MFC3765403.1"/>
    </source>
</evidence>
<keyword evidence="2" id="KW-0808">Transferase</keyword>